<comment type="caution">
    <text evidence="8">The sequence shown here is derived from an EMBL/GenBank/DDBJ whole genome shotgun (WGS) entry which is preliminary data.</text>
</comment>
<dbReference type="Proteomes" id="UP000641386">
    <property type="component" value="Unassembled WGS sequence"/>
</dbReference>
<reference evidence="8" key="1">
    <citation type="journal article" date="2014" name="Int. J. Syst. Evol. Microbiol.">
        <title>Complete genome sequence of Corynebacterium casei LMG S-19264T (=DSM 44701T), isolated from a smear-ripened cheese.</title>
        <authorList>
            <consortium name="US DOE Joint Genome Institute (JGI-PGF)"/>
            <person name="Walter F."/>
            <person name="Albersmeier A."/>
            <person name="Kalinowski J."/>
            <person name="Ruckert C."/>
        </authorList>
    </citation>
    <scope>NUCLEOTIDE SEQUENCE</scope>
    <source>
        <strain evidence="8">JCM 3302</strain>
    </source>
</reference>
<dbReference type="AlphaFoldDB" id="A0A918ZZF9"/>
<dbReference type="SFLD" id="SFLDG01384">
    <property type="entry name" value="thioether_bond_formation_requi"/>
    <property type="match status" value="1"/>
</dbReference>
<evidence type="ECO:0000259" key="7">
    <source>
        <dbReference type="PROSITE" id="PS51918"/>
    </source>
</evidence>
<dbReference type="Pfam" id="PF04055">
    <property type="entry name" value="Radical_SAM"/>
    <property type="match status" value="1"/>
</dbReference>
<dbReference type="PROSITE" id="PS51918">
    <property type="entry name" value="RADICAL_SAM"/>
    <property type="match status" value="1"/>
</dbReference>
<dbReference type="EMBL" id="BNBC01000017">
    <property type="protein sequence ID" value="GHE80438.1"/>
    <property type="molecule type" value="Genomic_DNA"/>
</dbReference>
<keyword evidence="5" id="KW-0408">Iron</keyword>
<evidence type="ECO:0000256" key="6">
    <source>
        <dbReference type="ARBA" id="ARBA00023014"/>
    </source>
</evidence>
<comment type="cofactor">
    <cofactor evidence="1">
        <name>[4Fe-4S] cluster</name>
        <dbReference type="ChEBI" id="CHEBI:49883"/>
    </cofactor>
</comment>
<dbReference type="InterPro" id="IPR023885">
    <property type="entry name" value="4Fe4S-binding_SPASM_dom"/>
</dbReference>
<evidence type="ECO:0000256" key="5">
    <source>
        <dbReference type="ARBA" id="ARBA00023004"/>
    </source>
</evidence>
<dbReference type="InterPro" id="IPR007197">
    <property type="entry name" value="rSAM"/>
</dbReference>
<dbReference type="InterPro" id="IPR058240">
    <property type="entry name" value="rSAM_sf"/>
</dbReference>
<protein>
    <submittedName>
        <fullName evidence="8">Radical SAM/SPASM domain-containing protein</fullName>
    </submittedName>
</protein>
<dbReference type="SFLD" id="SFLDS00029">
    <property type="entry name" value="Radical_SAM"/>
    <property type="match status" value="1"/>
</dbReference>
<dbReference type="PANTHER" id="PTHR43787:SF3">
    <property type="entry name" value="ARYLSULFATASE REGULATORY PROTEIN"/>
    <property type="match status" value="1"/>
</dbReference>
<dbReference type="GO" id="GO:0016491">
    <property type="term" value="F:oxidoreductase activity"/>
    <property type="evidence" value="ECO:0007669"/>
    <property type="project" value="InterPro"/>
</dbReference>
<dbReference type="RefSeq" id="WP_189902069.1">
    <property type="nucleotide sequence ID" value="NZ_BNBC01000017.1"/>
</dbReference>
<evidence type="ECO:0000256" key="2">
    <source>
        <dbReference type="ARBA" id="ARBA00022485"/>
    </source>
</evidence>
<dbReference type="InterPro" id="IPR023867">
    <property type="entry name" value="Sulphatase_maturase_rSAM"/>
</dbReference>
<keyword evidence="3" id="KW-0949">S-adenosyl-L-methionine</keyword>
<name>A0A918ZZF9_9ACTN</name>
<dbReference type="SFLD" id="SFLDG01386">
    <property type="entry name" value="main_SPASM_domain-containing"/>
    <property type="match status" value="1"/>
</dbReference>
<proteinExistence type="predicted"/>
<dbReference type="GO" id="GO:0046872">
    <property type="term" value="F:metal ion binding"/>
    <property type="evidence" value="ECO:0007669"/>
    <property type="project" value="UniProtKB-KW"/>
</dbReference>
<dbReference type="Gene3D" id="3.20.20.70">
    <property type="entry name" value="Aldolase class I"/>
    <property type="match status" value="1"/>
</dbReference>
<feature type="domain" description="Radical SAM core" evidence="7">
    <location>
        <begin position="84"/>
        <end position="301"/>
    </location>
</feature>
<keyword evidence="4" id="KW-0479">Metal-binding</keyword>
<keyword evidence="6" id="KW-0411">Iron-sulfur</keyword>
<evidence type="ECO:0000313" key="8">
    <source>
        <dbReference type="EMBL" id="GHE80438.1"/>
    </source>
</evidence>
<dbReference type="GO" id="GO:0051539">
    <property type="term" value="F:4 iron, 4 sulfur cluster binding"/>
    <property type="evidence" value="ECO:0007669"/>
    <property type="project" value="UniProtKB-KW"/>
</dbReference>
<organism evidence="8 9">
    <name type="scientific">Streptomyces spiralis</name>
    <dbReference type="NCBI Taxonomy" id="66376"/>
    <lineage>
        <taxon>Bacteria</taxon>
        <taxon>Bacillati</taxon>
        <taxon>Actinomycetota</taxon>
        <taxon>Actinomycetes</taxon>
        <taxon>Kitasatosporales</taxon>
        <taxon>Streptomycetaceae</taxon>
        <taxon>Streptomyces</taxon>
    </lineage>
</organism>
<keyword evidence="2" id="KW-0004">4Fe-4S</keyword>
<keyword evidence="9" id="KW-1185">Reference proteome</keyword>
<sequence length="451" mass="50037">MKLSKFNVSMVRNENIVIYNGVSGAVVQLPHDAYEEIQRCSATDDEPQVSTDILERLALGRMIIPEWADEVAFLERRYQASRGAKSRLGLTIVTSLGCNFDCPYCFEAKHPSIMDADVRDLVLQVLTDQLENLQNFHVTWFGGEPLVGKKALLDLSDEFIKACDGGGVRYSANMLTNGYLLDETTCSQLADSRVTSVQVGLDGPPKVHNKLRPLAGGKGTFSKIVENLHHAVSFFDVSVRVNVDKDNFRYTEELMRLLADEGLSGKLHVYPGQIVGDDTSTAAPSVTYEGKCFVNKEFALAERDFFRIAESYGFTSPALPKPTGAPCTAVRANELVVGSKGELYKCWNSVGNRMEEIGNIRDYTNPNGRMQRWLKYDPFSNEECRTCVALPVCMGGCAHYALTSSNYENRCGTFRHTYQEQVESYVASAAPTYEAGFLIAPQSLSIRAETR</sequence>
<dbReference type="SUPFAM" id="SSF102114">
    <property type="entry name" value="Radical SAM enzymes"/>
    <property type="match status" value="1"/>
</dbReference>
<evidence type="ECO:0000313" key="9">
    <source>
        <dbReference type="Proteomes" id="UP000641386"/>
    </source>
</evidence>
<dbReference type="PANTHER" id="PTHR43787">
    <property type="entry name" value="FEMO COFACTOR BIOSYNTHESIS PROTEIN NIFB-RELATED"/>
    <property type="match status" value="1"/>
</dbReference>
<reference evidence="8" key="2">
    <citation type="submission" date="2020-09" db="EMBL/GenBank/DDBJ databases">
        <authorList>
            <person name="Sun Q."/>
            <person name="Ohkuma M."/>
        </authorList>
    </citation>
    <scope>NUCLEOTIDE SEQUENCE</scope>
    <source>
        <strain evidence="8">JCM 3302</strain>
    </source>
</reference>
<gene>
    <name evidence="8" type="ORF">GCM10014715_39860</name>
</gene>
<dbReference type="NCBIfam" id="TIGR04085">
    <property type="entry name" value="rSAM_more_4Fe4S"/>
    <property type="match status" value="1"/>
</dbReference>
<dbReference type="InterPro" id="IPR013785">
    <property type="entry name" value="Aldolase_TIM"/>
</dbReference>
<evidence type="ECO:0000256" key="1">
    <source>
        <dbReference type="ARBA" id="ARBA00001966"/>
    </source>
</evidence>
<accession>A0A918ZZF9</accession>
<dbReference type="SFLD" id="SFLDG01067">
    <property type="entry name" value="SPASM/twitch_domain_containing"/>
    <property type="match status" value="1"/>
</dbReference>
<evidence type="ECO:0000256" key="4">
    <source>
        <dbReference type="ARBA" id="ARBA00022723"/>
    </source>
</evidence>
<dbReference type="CDD" id="cd01335">
    <property type="entry name" value="Radical_SAM"/>
    <property type="match status" value="1"/>
</dbReference>
<evidence type="ECO:0000256" key="3">
    <source>
        <dbReference type="ARBA" id="ARBA00022691"/>
    </source>
</evidence>